<dbReference type="InterPro" id="IPR041682">
    <property type="entry name" value="AAA_14"/>
</dbReference>
<gene>
    <name evidence="3" type="ORF">G1C94_0513</name>
</gene>
<dbReference type="PANTHER" id="PTHR33295">
    <property type="entry name" value="ATPASE"/>
    <property type="match status" value="1"/>
</dbReference>
<dbReference type="Pfam" id="PF13173">
    <property type="entry name" value="AAA_14"/>
    <property type="match status" value="1"/>
</dbReference>
<evidence type="ECO:0000259" key="1">
    <source>
        <dbReference type="Pfam" id="PF13173"/>
    </source>
</evidence>
<accession>A0ABX1SXM1</accession>
<dbReference type="InterPro" id="IPR025420">
    <property type="entry name" value="DUF4143"/>
</dbReference>
<dbReference type="EMBL" id="JAAIIJ010000006">
    <property type="protein sequence ID" value="NMN01892.1"/>
    <property type="molecule type" value="Genomic_DNA"/>
</dbReference>
<evidence type="ECO:0000313" key="4">
    <source>
        <dbReference type="Proteomes" id="UP000553756"/>
    </source>
</evidence>
<evidence type="ECO:0000259" key="2">
    <source>
        <dbReference type="Pfam" id="PF13635"/>
    </source>
</evidence>
<comment type="caution">
    <text evidence="3">The sequence shown here is derived from an EMBL/GenBank/DDBJ whole genome shotgun (WGS) entry which is preliminary data.</text>
</comment>
<dbReference type="SUPFAM" id="SSF52540">
    <property type="entry name" value="P-loop containing nucleoside triphosphate hydrolases"/>
    <property type="match status" value="1"/>
</dbReference>
<name>A0ABX1SXM1_9BIFI</name>
<keyword evidence="4" id="KW-1185">Reference proteome</keyword>
<feature type="domain" description="AAA" evidence="1">
    <location>
        <begin position="27"/>
        <end position="155"/>
    </location>
</feature>
<dbReference type="PANTHER" id="PTHR33295:SF20">
    <property type="entry name" value="ATPASE"/>
    <property type="match status" value="1"/>
</dbReference>
<proteinExistence type="predicted"/>
<protein>
    <submittedName>
        <fullName evidence="3">ATPase AAA</fullName>
    </submittedName>
</protein>
<dbReference type="InterPro" id="IPR027417">
    <property type="entry name" value="P-loop_NTPase"/>
</dbReference>
<dbReference type="Pfam" id="PF13635">
    <property type="entry name" value="DUF4143"/>
    <property type="match status" value="1"/>
</dbReference>
<dbReference type="Proteomes" id="UP000553756">
    <property type="component" value="Unassembled WGS sequence"/>
</dbReference>
<dbReference type="RefSeq" id="WP_172144408.1">
    <property type="nucleotide sequence ID" value="NZ_JAAIIJ010000006.1"/>
</dbReference>
<organism evidence="3 4">
    <name type="scientific">Bifidobacterium panos</name>
    <dbReference type="NCBI Taxonomy" id="2675321"/>
    <lineage>
        <taxon>Bacteria</taxon>
        <taxon>Bacillati</taxon>
        <taxon>Actinomycetota</taxon>
        <taxon>Actinomycetes</taxon>
        <taxon>Bifidobacteriales</taxon>
        <taxon>Bifidobacteriaceae</taxon>
        <taxon>Bifidobacterium</taxon>
    </lineage>
</organism>
<sequence>MIAGTNRLTPRPHYTQWLERWRDKDVIKVITGLRRCGKSTILELFRNQLQGEGVGSERILSINFESMERQYPTEPQELYDYIVKRLQSHVVNYVFLDEIQHVEHFERAIDGLYVRDDVDLYITGSNANLLSSELATLLTGRYVELRMLPLSFAEYRSVRAADSPTTAAAMESDFDAYLNYGGLPYAAMLDNEQDIADYLGGVFNTILMADIAQRNPRMDMRAFNDTASFLADNIGNRVSLKRIAGAMNASGRRISPTTVSGYVDAMTRNYLLFRAGRYDLQGKGYLATEEKLYLGDLGLRFWLLGKQQGDLGHRIENVVYLELLRRYTNVSIGKWGTKEVDFVATDSQRTHYYQVAQTVLDPSTLERELAPLQALQDNHPKTLLTLDRMGLGDYQGIKHINLLDWLTNQA</sequence>
<feature type="domain" description="DUF4143" evidence="2">
    <location>
        <begin position="210"/>
        <end position="355"/>
    </location>
</feature>
<evidence type="ECO:0000313" key="3">
    <source>
        <dbReference type="EMBL" id="NMN01892.1"/>
    </source>
</evidence>
<reference evidence="3 4" key="1">
    <citation type="submission" date="2020-02" db="EMBL/GenBank/DDBJ databases">
        <title>Characterization of phylogenetic diversity of novel bifidobacterial species isolated in Czech ZOOs.</title>
        <authorList>
            <person name="Lugli G.A."/>
            <person name="Vera N.B."/>
            <person name="Ventura M."/>
        </authorList>
    </citation>
    <scope>NUCLEOTIDE SEQUENCE [LARGE SCALE GENOMIC DNA]</scope>
    <source>
        <strain evidence="3 4">DSM 109963</strain>
    </source>
</reference>